<dbReference type="EMBL" id="QZWG01000018">
    <property type="protein sequence ID" value="RZB51686.1"/>
    <property type="molecule type" value="Genomic_DNA"/>
</dbReference>
<dbReference type="GO" id="GO:0016746">
    <property type="term" value="F:acyltransferase activity"/>
    <property type="evidence" value="ECO:0007669"/>
    <property type="project" value="UniProtKB-KW"/>
</dbReference>
<dbReference type="Proteomes" id="UP000289340">
    <property type="component" value="Chromosome 18"/>
</dbReference>
<dbReference type="PANTHER" id="PTHR22753">
    <property type="entry name" value="TRANSMEMBRANE PROTEIN 68"/>
    <property type="match status" value="1"/>
</dbReference>
<evidence type="ECO:0000313" key="3">
    <source>
        <dbReference type="Proteomes" id="UP000289340"/>
    </source>
</evidence>
<evidence type="ECO:0000313" key="2">
    <source>
        <dbReference type="EMBL" id="RZB51686.1"/>
    </source>
</evidence>
<gene>
    <name evidence="2" type="ORF">D0Y65_048204</name>
    <name evidence="1" type="ORF">glysoja_045140</name>
</gene>
<keyword evidence="1" id="KW-0012">Acyltransferase</keyword>
<keyword evidence="1" id="KW-0808">Transferase</keyword>
<organism evidence="1">
    <name type="scientific">Glycine soja</name>
    <name type="common">Wild soybean</name>
    <dbReference type="NCBI Taxonomy" id="3848"/>
    <lineage>
        <taxon>Eukaryota</taxon>
        <taxon>Viridiplantae</taxon>
        <taxon>Streptophyta</taxon>
        <taxon>Embryophyta</taxon>
        <taxon>Tracheophyta</taxon>
        <taxon>Spermatophyta</taxon>
        <taxon>Magnoliopsida</taxon>
        <taxon>eudicotyledons</taxon>
        <taxon>Gunneridae</taxon>
        <taxon>Pentapetalae</taxon>
        <taxon>rosids</taxon>
        <taxon>fabids</taxon>
        <taxon>Fabales</taxon>
        <taxon>Fabaceae</taxon>
        <taxon>Papilionoideae</taxon>
        <taxon>50 kb inversion clade</taxon>
        <taxon>NPAAA clade</taxon>
        <taxon>indigoferoid/millettioid clade</taxon>
        <taxon>Phaseoleae</taxon>
        <taxon>Glycine</taxon>
        <taxon>Glycine subgen. Soja</taxon>
    </lineage>
</organism>
<sequence length="94" mass="10729">MSDAGGEVANQLVHMPLILPKVPGRFYYYFGKPLETEGRKQELGDDRPKSKLYLQVKSEVERCIAYLKVKRGIGPRLLYQATHGFESEVPTFEI</sequence>
<dbReference type="GO" id="GO:0016020">
    <property type="term" value="C:membrane"/>
    <property type="evidence" value="ECO:0007669"/>
    <property type="project" value="TreeGrafter"/>
</dbReference>
<reference evidence="1" key="1">
    <citation type="submission" date="2014-07" db="EMBL/GenBank/DDBJ databases">
        <title>Identification of a novel salt tolerance gene in wild soybean by whole-genome sequencing.</title>
        <authorList>
            <person name="Lam H.-M."/>
            <person name="Qi X."/>
            <person name="Li M.-W."/>
            <person name="Liu X."/>
            <person name="Xie M."/>
            <person name="Ni M."/>
            <person name="Xu X."/>
        </authorList>
    </citation>
    <scope>NUCLEOTIDE SEQUENCE [LARGE SCALE GENOMIC DNA]</scope>
    <source>
        <tissue evidence="1">Root</tissue>
    </source>
</reference>
<keyword evidence="3" id="KW-1185">Reference proteome</keyword>
<accession>A0A0B2NPH9</accession>
<dbReference type="PANTHER" id="PTHR22753:SF24">
    <property type="entry name" value="ESTERASE_LIPASE_THIOESTERASE FAMILY PROTEIN"/>
    <property type="match status" value="1"/>
</dbReference>
<dbReference type="AlphaFoldDB" id="A0A0B2NPH9"/>
<dbReference type="Proteomes" id="UP000053555">
    <property type="component" value="Unassembled WGS sequence"/>
</dbReference>
<reference evidence="2 3" key="2">
    <citation type="submission" date="2018-09" db="EMBL/GenBank/DDBJ databases">
        <title>A high-quality reference genome of wild soybean provides a powerful tool to mine soybean genomes.</title>
        <authorList>
            <person name="Xie M."/>
            <person name="Chung C.Y.L."/>
            <person name="Li M.-W."/>
            <person name="Wong F.-L."/>
            <person name="Chan T.-F."/>
            <person name="Lam H.-M."/>
        </authorList>
    </citation>
    <scope>NUCLEOTIDE SEQUENCE [LARGE SCALE GENOMIC DNA]</scope>
    <source>
        <strain evidence="3">cv. W05</strain>
        <tissue evidence="2">Hypocotyl of etiolated seedlings</tissue>
    </source>
</reference>
<protein>
    <submittedName>
        <fullName evidence="1">Acyltransferase-like protein, chloroplastic</fullName>
    </submittedName>
</protein>
<evidence type="ECO:0000313" key="1">
    <source>
        <dbReference type="EMBL" id="KHM98944.1"/>
    </source>
</evidence>
<name>A0A0B2NPH9_GLYSO</name>
<proteinExistence type="predicted"/>
<dbReference type="EMBL" id="KN672217">
    <property type="protein sequence ID" value="KHM98944.1"/>
    <property type="molecule type" value="Genomic_DNA"/>
</dbReference>